<keyword evidence="3" id="KW-1185">Reference proteome</keyword>
<feature type="transmembrane region" description="Helical" evidence="1">
    <location>
        <begin position="20"/>
        <end position="39"/>
    </location>
</feature>
<evidence type="ECO:0000256" key="1">
    <source>
        <dbReference type="SAM" id="Phobius"/>
    </source>
</evidence>
<feature type="transmembrane region" description="Helical" evidence="1">
    <location>
        <begin position="95"/>
        <end position="114"/>
    </location>
</feature>
<sequence length="115" mass="12802">MWDYIKTAFRENRRRIPGSLSIQTSAILLALMLTVPNLISSVVHWGWHGSVGTMIANAFGFLVCFLLFEIGLFMVQDTADDGTTSRRRWPKKHGAAFQVIVIVVLTAVLTVLALL</sequence>
<keyword evidence="1" id="KW-1133">Transmembrane helix</keyword>
<dbReference type="RefSeq" id="WP_163227177.1">
    <property type="nucleotide sequence ID" value="NZ_VYSG01000001.1"/>
</dbReference>
<accession>A0A6I5NAZ7</accession>
<gene>
    <name evidence="2" type="ORF">F6S87_03155</name>
</gene>
<dbReference type="EMBL" id="VYSG01000001">
    <property type="protein sequence ID" value="NEG69630.1"/>
    <property type="molecule type" value="Genomic_DNA"/>
</dbReference>
<keyword evidence="1" id="KW-0812">Transmembrane</keyword>
<keyword evidence="1" id="KW-0472">Membrane</keyword>
<evidence type="ECO:0000313" key="2">
    <source>
        <dbReference type="EMBL" id="NEG69630.1"/>
    </source>
</evidence>
<name>A0A6I5NAZ7_9BIFI</name>
<dbReference type="Proteomes" id="UP000469292">
    <property type="component" value="Unassembled WGS sequence"/>
</dbReference>
<organism evidence="2 3">
    <name type="scientific">Bifidobacterium choloepi</name>
    <dbReference type="NCBI Taxonomy" id="2614131"/>
    <lineage>
        <taxon>Bacteria</taxon>
        <taxon>Bacillati</taxon>
        <taxon>Actinomycetota</taxon>
        <taxon>Actinomycetes</taxon>
        <taxon>Bifidobacteriales</taxon>
        <taxon>Bifidobacteriaceae</taxon>
        <taxon>Bifidobacterium</taxon>
    </lineage>
</organism>
<feature type="transmembrane region" description="Helical" evidence="1">
    <location>
        <begin position="51"/>
        <end position="75"/>
    </location>
</feature>
<proteinExistence type="predicted"/>
<protein>
    <submittedName>
        <fullName evidence="2">Uncharacterized protein</fullName>
    </submittedName>
</protein>
<evidence type="ECO:0000313" key="3">
    <source>
        <dbReference type="Proteomes" id="UP000469292"/>
    </source>
</evidence>
<comment type="caution">
    <text evidence="2">The sequence shown here is derived from an EMBL/GenBank/DDBJ whole genome shotgun (WGS) entry which is preliminary data.</text>
</comment>
<reference evidence="2 3" key="1">
    <citation type="submission" date="2019-09" db="EMBL/GenBank/DDBJ databases">
        <title>Phylogenetic characterization of a novel taxon of the genus Bifidobacterium: Bifidobacterium choloepi sp. nov.</title>
        <authorList>
            <person name="Modesto M."/>
            <person name="Satti M."/>
        </authorList>
    </citation>
    <scope>NUCLEOTIDE SEQUENCE [LARGE SCALE GENOMIC DNA]</scope>
    <source>
        <strain evidence="2 3">BRDM6</strain>
    </source>
</reference>
<dbReference type="AlphaFoldDB" id="A0A6I5NAZ7"/>